<proteinExistence type="inferred from homology"/>
<dbReference type="PANTHER" id="PTHR10744:SF1">
    <property type="entry name" value="SMALL RIBOSOMAL SUBUNIT PROTEIN US17M"/>
    <property type="match status" value="1"/>
</dbReference>
<dbReference type="InterPro" id="IPR019984">
    <property type="entry name" value="Ribosomal_uS17_bact/chlr"/>
</dbReference>
<evidence type="ECO:0000256" key="3">
    <source>
        <dbReference type="ARBA" id="ARBA00022884"/>
    </source>
</evidence>
<dbReference type="RefSeq" id="WP_009201478.1">
    <property type="nucleotide sequence ID" value="NZ_ACJX03000001.1"/>
</dbReference>
<dbReference type="GO" id="GO:0022627">
    <property type="term" value="C:cytosolic small ribosomal subunit"/>
    <property type="evidence" value="ECO:0007669"/>
    <property type="project" value="UniProtKB-UniRule"/>
</dbReference>
<evidence type="ECO:0000313" key="8">
    <source>
        <dbReference type="EMBL" id="KRT35820.1"/>
    </source>
</evidence>
<evidence type="ECO:0000256" key="7">
    <source>
        <dbReference type="RuleBase" id="RU003872"/>
    </source>
</evidence>
<dbReference type="AlphaFoldDB" id="A0A0T5XBU0"/>
<dbReference type="eggNOG" id="COG0186">
    <property type="taxonomic scope" value="Bacteria"/>
</dbReference>
<evidence type="ECO:0000256" key="4">
    <source>
        <dbReference type="ARBA" id="ARBA00022980"/>
    </source>
</evidence>
<dbReference type="PROSITE" id="PS00056">
    <property type="entry name" value="RIBOSOMAL_S17"/>
    <property type="match status" value="1"/>
</dbReference>
<dbReference type="GO" id="GO:0006412">
    <property type="term" value="P:translation"/>
    <property type="evidence" value="ECO:0007669"/>
    <property type="project" value="UniProtKB-UniRule"/>
</dbReference>
<dbReference type="Pfam" id="PF00366">
    <property type="entry name" value="Ribosomal_S17"/>
    <property type="match status" value="1"/>
</dbReference>
<protein>
    <recommendedName>
        <fullName evidence="6">Small ribosomal subunit protein uS17</fullName>
    </recommendedName>
</protein>
<keyword evidence="3 6" id="KW-0694">RNA-binding</keyword>
<dbReference type="NCBIfam" id="NF004123">
    <property type="entry name" value="PRK05610.1"/>
    <property type="match status" value="1"/>
</dbReference>
<dbReference type="InterPro" id="IPR000266">
    <property type="entry name" value="Ribosomal_uS17"/>
</dbReference>
<dbReference type="GO" id="GO:0019843">
    <property type="term" value="F:rRNA binding"/>
    <property type="evidence" value="ECO:0007669"/>
    <property type="project" value="UniProtKB-UniRule"/>
</dbReference>
<dbReference type="Gene3D" id="2.40.50.140">
    <property type="entry name" value="Nucleic acid-binding proteins"/>
    <property type="match status" value="1"/>
</dbReference>
<dbReference type="GO" id="GO:0003735">
    <property type="term" value="F:structural constituent of ribosome"/>
    <property type="evidence" value="ECO:0007669"/>
    <property type="project" value="UniProtKB-UniRule"/>
</dbReference>
<evidence type="ECO:0000256" key="6">
    <source>
        <dbReference type="HAMAP-Rule" id="MF_01345"/>
    </source>
</evidence>
<name>A0A0T5XBU0_9BACT</name>
<dbReference type="OrthoDB" id="9811714at2"/>
<dbReference type="HAMAP" id="MF_01345_B">
    <property type="entry name" value="Ribosomal_uS17_B"/>
    <property type="match status" value="1"/>
</dbReference>
<comment type="caution">
    <text evidence="8">The sequence shown here is derived from an EMBL/GenBank/DDBJ whole genome shotgun (WGS) entry which is preliminary data.</text>
</comment>
<dbReference type="Proteomes" id="UP000005273">
    <property type="component" value="Unassembled WGS sequence"/>
</dbReference>
<keyword evidence="2 6" id="KW-0699">rRNA-binding</keyword>
<dbReference type="CDD" id="cd00364">
    <property type="entry name" value="Ribosomal_uS17"/>
    <property type="match status" value="1"/>
</dbReference>
<accession>A0A0T5XBU0</accession>
<dbReference type="STRING" id="592015.HMPREF1705_03074"/>
<evidence type="ECO:0000256" key="2">
    <source>
        <dbReference type="ARBA" id="ARBA00022730"/>
    </source>
</evidence>
<dbReference type="EMBL" id="ACJX03000001">
    <property type="protein sequence ID" value="KRT35820.1"/>
    <property type="molecule type" value="Genomic_DNA"/>
</dbReference>
<dbReference type="NCBIfam" id="TIGR03635">
    <property type="entry name" value="uS17_bact"/>
    <property type="match status" value="1"/>
</dbReference>
<dbReference type="PRINTS" id="PR00973">
    <property type="entry name" value="RIBOSOMALS17"/>
</dbReference>
<gene>
    <name evidence="6" type="primary">rpsQ</name>
    <name evidence="8" type="ORF">HMPREF1705_03074</name>
</gene>
<organism evidence="8 9">
    <name type="scientific">Acetomicrobium hydrogeniformans ATCC BAA-1850</name>
    <dbReference type="NCBI Taxonomy" id="592015"/>
    <lineage>
        <taxon>Bacteria</taxon>
        <taxon>Thermotogati</taxon>
        <taxon>Synergistota</taxon>
        <taxon>Synergistia</taxon>
        <taxon>Synergistales</taxon>
        <taxon>Acetomicrobiaceae</taxon>
        <taxon>Acetomicrobium</taxon>
    </lineage>
</organism>
<keyword evidence="4 6" id="KW-0689">Ribosomal protein</keyword>
<dbReference type="InterPro" id="IPR012340">
    <property type="entry name" value="NA-bd_OB-fold"/>
</dbReference>
<comment type="similarity">
    <text evidence="1 6 7">Belongs to the universal ribosomal protein uS17 family.</text>
</comment>
<evidence type="ECO:0000256" key="5">
    <source>
        <dbReference type="ARBA" id="ARBA00023274"/>
    </source>
</evidence>
<evidence type="ECO:0000313" key="9">
    <source>
        <dbReference type="Proteomes" id="UP000005273"/>
    </source>
</evidence>
<reference evidence="9" key="1">
    <citation type="submission" date="2012-09" db="EMBL/GenBank/DDBJ databases">
        <authorList>
            <person name="Weinstock G."/>
            <person name="Sodergren E."/>
            <person name="Clifton S."/>
            <person name="Fulton L."/>
            <person name="Fulton B."/>
            <person name="Courtney L."/>
            <person name="Fronick C."/>
            <person name="Harrison M."/>
            <person name="Strong C."/>
            <person name="Farmer C."/>
            <person name="Delehaunty K."/>
            <person name="Markovic C."/>
            <person name="Hall O."/>
            <person name="Minx P."/>
            <person name="Tomlinson C."/>
            <person name="Mitreva M."/>
            <person name="Nelson J."/>
            <person name="Hou S."/>
            <person name="Wollam A."/>
            <person name="Pepin K.H."/>
            <person name="Johnson M."/>
            <person name="Bhonagiri V."/>
            <person name="Nash W.E."/>
            <person name="Suruliraj S."/>
            <person name="Warren W."/>
            <person name="Chinwalla A."/>
            <person name="Mardis E.R."/>
            <person name="Wilson R.K."/>
        </authorList>
    </citation>
    <scope>NUCLEOTIDE SEQUENCE [LARGE SCALE GENOMIC DNA]</scope>
    <source>
        <strain evidence="9">OS1</strain>
    </source>
</reference>
<dbReference type="InterPro" id="IPR019979">
    <property type="entry name" value="Ribosomal_uS17_CS"/>
</dbReference>
<comment type="subunit">
    <text evidence="6">Part of the 30S ribosomal subunit.</text>
</comment>
<dbReference type="SUPFAM" id="SSF50249">
    <property type="entry name" value="Nucleic acid-binding proteins"/>
    <property type="match status" value="1"/>
</dbReference>
<dbReference type="PANTHER" id="PTHR10744">
    <property type="entry name" value="40S RIBOSOMAL PROTEIN S11 FAMILY MEMBER"/>
    <property type="match status" value="1"/>
</dbReference>
<comment type="function">
    <text evidence="6">One of the primary rRNA binding proteins, it binds specifically to the 5'-end of 16S ribosomal RNA.</text>
</comment>
<keyword evidence="5 6" id="KW-0687">Ribonucleoprotein</keyword>
<keyword evidence="9" id="KW-1185">Reference proteome</keyword>
<evidence type="ECO:0000256" key="1">
    <source>
        <dbReference type="ARBA" id="ARBA00010254"/>
    </source>
</evidence>
<sequence length="97" mass="11382">MEERKAQKKVRRGIVVSNKMDKTVVVRVDRMAKHALYDKPVLKSKKFMAHDEENSCSIGDKVLIEETRPLSRKKRWKVVKILERAPLFEYTGPVEEE</sequence>